<proteinExistence type="predicted"/>
<reference evidence="1 2" key="1">
    <citation type="submission" date="2018-07" db="EMBL/GenBank/DDBJ databases">
        <title>Complete genome sequence of Flavobacterium arcticum type strain SM1502T.</title>
        <authorList>
            <person name="Li Y."/>
            <person name="Li D.-D."/>
        </authorList>
    </citation>
    <scope>NUCLEOTIDE SEQUENCE [LARGE SCALE GENOMIC DNA]</scope>
    <source>
        <strain evidence="1 2">SM1502</strain>
    </source>
</reference>
<dbReference type="EMBL" id="CP031188">
    <property type="protein sequence ID" value="AXG74149.1"/>
    <property type="molecule type" value="Genomic_DNA"/>
</dbReference>
<dbReference type="Proteomes" id="UP000253951">
    <property type="component" value="Chromosome"/>
</dbReference>
<name>A0A345HC39_9FLAO</name>
<keyword evidence="2" id="KW-1185">Reference proteome</keyword>
<dbReference type="KEGG" id="fat:DVK85_07800"/>
<organism evidence="1 2">
    <name type="scientific">Flavobacterium arcticum</name>
    <dbReference type="NCBI Taxonomy" id="1784713"/>
    <lineage>
        <taxon>Bacteria</taxon>
        <taxon>Pseudomonadati</taxon>
        <taxon>Bacteroidota</taxon>
        <taxon>Flavobacteriia</taxon>
        <taxon>Flavobacteriales</taxon>
        <taxon>Flavobacteriaceae</taxon>
        <taxon>Flavobacterium</taxon>
    </lineage>
</organism>
<dbReference type="AlphaFoldDB" id="A0A345HC39"/>
<protein>
    <submittedName>
        <fullName evidence="1">Uncharacterized protein</fullName>
    </submittedName>
</protein>
<accession>A0A345HC39</accession>
<sequence length="178" mass="19991">MACSDDSGNALQYPSENNVLLLKVDLQTNTFEGGKELTFNDVEGFTISSVYNEPGDFGDITLKYEEANATIFSGTIVWAGLGEMTYPEELNVSASFTTVTEPTPMPNMDEFELVEYSEFGYYPETIDYNAIWDAIDNLQLVQEYRINNPNAKVNLFLYTPGVGVGNPAEWDWYIILKN</sequence>
<evidence type="ECO:0000313" key="1">
    <source>
        <dbReference type="EMBL" id="AXG74149.1"/>
    </source>
</evidence>
<evidence type="ECO:0000313" key="2">
    <source>
        <dbReference type="Proteomes" id="UP000253951"/>
    </source>
</evidence>
<gene>
    <name evidence="1" type="ORF">DVK85_07800</name>
</gene>